<gene>
    <name evidence="1" type="ORF">NCTC11661_00064</name>
</gene>
<accession>A0A376BXX3</accession>
<dbReference type="Gene3D" id="3.30.420.260">
    <property type="match status" value="1"/>
</dbReference>
<sequence>MDWGFKNYSLPLFPNMKLQLLFTKDGLLCREVKGRAAVKSELFLNSPENPPISIEDALHQYLQHPYFTEIEVISAMNHFAMMPSTFSMHEKGMELISYNAEVHPENEELMLTVNPHYGVQYYFTLPKKYYHQIKERNLPTSFNFSGEKFLQSIEFRNKPEIHIHLYHQQCEFFVSDHKKILLYNNLDLSSEVDFLYFIMFTVSRIGFDLKHTHFFIYGEVTENETFVSELRKFASHLKIKTENTPRKHFLLD</sequence>
<reference evidence="1 2" key="1">
    <citation type="submission" date="2018-06" db="EMBL/GenBank/DDBJ databases">
        <authorList>
            <consortium name="Pathogen Informatics"/>
            <person name="Doyle S."/>
        </authorList>
    </citation>
    <scope>NUCLEOTIDE SEQUENCE [LARGE SCALE GENOMIC DNA]</scope>
    <source>
        <strain evidence="1 2">NCTC11661</strain>
    </source>
</reference>
<organism evidence="1 2">
    <name type="scientific">Bergeyella zoohelcum</name>
    <dbReference type="NCBI Taxonomy" id="1015"/>
    <lineage>
        <taxon>Bacteria</taxon>
        <taxon>Pseudomonadati</taxon>
        <taxon>Bacteroidota</taxon>
        <taxon>Flavobacteriia</taxon>
        <taxon>Flavobacteriales</taxon>
        <taxon>Weeksellaceae</taxon>
        <taxon>Bergeyella</taxon>
    </lineage>
</organism>
<dbReference type="Pfam" id="PF12864">
    <property type="entry name" value="DUF3822"/>
    <property type="match status" value="1"/>
</dbReference>
<name>A0A376BXX3_9FLAO</name>
<dbReference type="EMBL" id="UFTJ01000001">
    <property type="protein sequence ID" value="SSZ46425.1"/>
    <property type="molecule type" value="Genomic_DNA"/>
</dbReference>
<dbReference type="AlphaFoldDB" id="A0A376BXX3"/>
<evidence type="ECO:0000313" key="2">
    <source>
        <dbReference type="Proteomes" id="UP000255515"/>
    </source>
</evidence>
<dbReference type="InterPro" id="IPR024213">
    <property type="entry name" value="DUF3822"/>
</dbReference>
<dbReference type="Proteomes" id="UP000255515">
    <property type="component" value="Unassembled WGS sequence"/>
</dbReference>
<evidence type="ECO:0000313" key="1">
    <source>
        <dbReference type="EMBL" id="SSZ46425.1"/>
    </source>
</evidence>
<protein>
    <submittedName>
        <fullName evidence="1">Protein of uncharacterized function (DUF3822)</fullName>
    </submittedName>
</protein>
<proteinExistence type="predicted"/>